<proteinExistence type="predicted"/>
<accession>A0A6L2MY01</accession>
<dbReference type="PANTHER" id="PTHR33067">
    <property type="entry name" value="RNA-DIRECTED DNA POLYMERASE-RELATED"/>
    <property type="match status" value="1"/>
</dbReference>
<gene>
    <name evidence="2" type="ORF">Tci_049233</name>
</gene>
<organism evidence="2">
    <name type="scientific">Tanacetum cinerariifolium</name>
    <name type="common">Dalmatian daisy</name>
    <name type="synonym">Chrysanthemum cinerariifolium</name>
    <dbReference type="NCBI Taxonomy" id="118510"/>
    <lineage>
        <taxon>Eukaryota</taxon>
        <taxon>Viridiplantae</taxon>
        <taxon>Streptophyta</taxon>
        <taxon>Embryophyta</taxon>
        <taxon>Tracheophyta</taxon>
        <taxon>Spermatophyta</taxon>
        <taxon>Magnoliopsida</taxon>
        <taxon>eudicotyledons</taxon>
        <taxon>Gunneridae</taxon>
        <taxon>Pentapetalae</taxon>
        <taxon>asterids</taxon>
        <taxon>campanulids</taxon>
        <taxon>Asterales</taxon>
        <taxon>Asteraceae</taxon>
        <taxon>Asteroideae</taxon>
        <taxon>Anthemideae</taxon>
        <taxon>Anthemidinae</taxon>
        <taxon>Tanacetum</taxon>
    </lineage>
</organism>
<dbReference type="GO" id="GO:0003964">
    <property type="term" value="F:RNA-directed DNA polymerase activity"/>
    <property type="evidence" value="ECO:0007669"/>
    <property type="project" value="UniProtKB-KW"/>
</dbReference>
<sequence length="662" mass="74593">MNSFSPQEQQICVMKSLIFNNRFDESFHEAWDRYKDLLRACPHHGFTELHQLDTFYNALNPSDQNSLNAAAGGNLLERHTQDVLTIIENKYKQMSVMTTAMTAILKQFQATPPPASVKAVEEICVTCGGAHPYYQCLATGGNTFPELRDNIQGCVSTVIVNYNQGNSIYRPPGMAIQIRPPSFAQPNVQNNQNRFSQPQGYNRGNNFNPEQSYQAPTQQNQIVPLNELEKVKRMNEANMKSMQTQINIVKNKLRNEMKNSIQASLPNQTNKIKNMMASLFQMNTASILGSGSLPSNTVANPKGELKAITTRSVLVLDGPTKMIKALISNKEKLQELANTLLNGNCLAIILKKLPEKLRDPRKFLIPCGFSELKCKALADLGASINLMPLSVWKKLAGIARDVFISVGKFTFLANFVIVNYESDPRVFLILGRPFLRTARALIDIHGEEMILRDGDERLTLNMRHDTSSYSNQPQKESINLINVFNNSSEDFLKDLFSTNQPSGNPTFFSHPKLTSLKGKDDIFDPEGGNVLPEKLLDLDSTKDLHPPLHVNQLSGSTTYSSSPIQLLEEFIDELALITFPPKYVDDLQFDNESDLREIEYLLYHDPIKDTDSSLKDLIDQSNLANFNDNLADSIPEMFTDEHALDYSSLPIFDEYDDDFFRR</sequence>
<keyword evidence="2" id="KW-0695">RNA-directed DNA polymerase</keyword>
<dbReference type="EMBL" id="BKCJ010007437">
    <property type="protein sequence ID" value="GEU77255.1"/>
    <property type="molecule type" value="Genomic_DNA"/>
</dbReference>
<keyword evidence="2" id="KW-0808">Transferase</keyword>
<keyword evidence="1" id="KW-0175">Coiled coil</keyword>
<feature type="coiled-coil region" evidence="1">
    <location>
        <begin position="225"/>
        <end position="259"/>
    </location>
</feature>
<dbReference type="Gene3D" id="2.40.70.10">
    <property type="entry name" value="Acid Proteases"/>
    <property type="match status" value="2"/>
</dbReference>
<reference evidence="2" key="1">
    <citation type="journal article" date="2019" name="Sci. Rep.">
        <title>Draft genome of Tanacetum cinerariifolium, the natural source of mosquito coil.</title>
        <authorList>
            <person name="Yamashiro T."/>
            <person name="Shiraishi A."/>
            <person name="Satake H."/>
            <person name="Nakayama K."/>
        </authorList>
    </citation>
    <scope>NUCLEOTIDE SEQUENCE</scope>
</reference>
<dbReference type="InterPro" id="IPR021109">
    <property type="entry name" value="Peptidase_aspartic_dom_sf"/>
</dbReference>
<comment type="caution">
    <text evidence="2">The sequence shown here is derived from an EMBL/GenBank/DDBJ whole genome shotgun (WGS) entry which is preliminary data.</text>
</comment>
<keyword evidence="2" id="KW-0548">Nucleotidyltransferase</keyword>
<dbReference type="AlphaFoldDB" id="A0A6L2MY01"/>
<name>A0A6L2MY01_TANCI</name>
<dbReference type="CDD" id="cd00303">
    <property type="entry name" value="retropepsin_like"/>
    <property type="match status" value="1"/>
</dbReference>
<evidence type="ECO:0000313" key="2">
    <source>
        <dbReference type="EMBL" id="GEU77255.1"/>
    </source>
</evidence>
<evidence type="ECO:0000256" key="1">
    <source>
        <dbReference type="SAM" id="Coils"/>
    </source>
</evidence>
<protein>
    <submittedName>
        <fullName evidence="2">Reverse transcriptase domain-containing protein</fullName>
    </submittedName>
</protein>
<dbReference type="PANTHER" id="PTHR33067:SF35">
    <property type="entry name" value="ASPARTIC PEPTIDASE DDI1-TYPE DOMAIN-CONTAINING PROTEIN"/>
    <property type="match status" value="1"/>
</dbReference>